<dbReference type="GO" id="GO:0016491">
    <property type="term" value="F:oxidoreductase activity"/>
    <property type="evidence" value="ECO:0007669"/>
    <property type="project" value="UniProtKB-KW"/>
</dbReference>
<keyword evidence="8" id="KW-0411">Iron-sulfur</keyword>
<dbReference type="Proteomes" id="UP000779900">
    <property type="component" value="Unassembled WGS sequence"/>
</dbReference>
<dbReference type="SUPFAM" id="SSF51905">
    <property type="entry name" value="FAD/NAD(P)-binding domain"/>
    <property type="match status" value="1"/>
</dbReference>
<keyword evidence="6" id="KW-0560">Oxidoreductase</keyword>
<proteinExistence type="inferred from homology"/>
<feature type="domain" description="4Fe-4S ferredoxin-type" evidence="9">
    <location>
        <begin position="290"/>
        <end position="324"/>
    </location>
</feature>
<dbReference type="AlphaFoldDB" id="A0A937XKH7"/>
<comment type="cofactor">
    <cofactor evidence="1">
        <name>FAD</name>
        <dbReference type="ChEBI" id="CHEBI:57692"/>
    </cofactor>
</comment>
<evidence type="ECO:0000256" key="1">
    <source>
        <dbReference type="ARBA" id="ARBA00001974"/>
    </source>
</evidence>
<dbReference type="InterPro" id="IPR036188">
    <property type="entry name" value="FAD/NAD-bd_sf"/>
</dbReference>
<accession>A0A937XKH7</accession>
<dbReference type="InterPro" id="IPR017896">
    <property type="entry name" value="4Fe4S_Fe-S-bd"/>
</dbReference>
<sequence length="655" mass="70516">MEQPAQPQKKQRPRVGVFVCHCGINIAGVVKIPELMERVGVMPGVAVTKDYKYCCSDPGQQMIRDSIKNDRLDRVVVACCSPTLHETTFRNASAEAGLNPYQCEIANIREQCSWVTEDKATDKATEIVRTTKAKVENDFPLEAITVPINKRALVVGAGIAGIQAALDIANAGHEVVLVDKEPSIGGHMAQLSETFPTLDCSQCILTPRTVEAGRHPKIKLMTYSEIESVSGYVGNFKVKVRQKARYVDFKTCTGCGVCLEKCAGRTDARFERGLVRGKAIYRLLPQAVPNRPVIDAKACVYLTKGKCGICAKVCPTGAIRYDDTDKFVEEEVGAIVLATGYELFDAAGLASYGVGLVPDVVDGLAFERLLSASGPTSGEVKRPSDGKVPKKIVFVQCAGSRDSTAGMPYCSKICCMYTAKQAILYKHRVHDGEATICYIDVRTPGKGFEEFYKRATDDGIQYLRGKVSKIFRQGDKVVVWASDTLAGRKVELEADMVVLATAVVASPDGVALARKLKTQIDSHGFMTEAHPKLRPVETLTAGFFLAGCGQGPKDIPETVAQASAAAAKVLAMFGNTRLTHSPTTAEVDEEICVGCGYCERTCAYEAVKVDPATKKAVVNAALCEGCGACAVACPSGAMTHKNATKKAIFQMTDLF</sequence>
<dbReference type="PANTHER" id="PTHR43498">
    <property type="entry name" value="FERREDOXIN:COB-COM HETERODISULFIDE REDUCTASE SUBUNIT A"/>
    <property type="match status" value="1"/>
</dbReference>
<dbReference type="InterPro" id="IPR017900">
    <property type="entry name" value="4Fe4S_Fe_S_CS"/>
</dbReference>
<keyword evidence="5" id="KW-0285">Flavoprotein</keyword>
<evidence type="ECO:0000256" key="4">
    <source>
        <dbReference type="ARBA" id="ARBA00022723"/>
    </source>
</evidence>
<feature type="domain" description="4Fe-4S ferredoxin-type" evidence="9">
    <location>
        <begin position="583"/>
        <end position="612"/>
    </location>
</feature>
<evidence type="ECO:0000313" key="10">
    <source>
        <dbReference type="EMBL" id="MBM3332770.1"/>
    </source>
</evidence>
<dbReference type="GO" id="GO:0046872">
    <property type="term" value="F:metal ion binding"/>
    <property type="evidence" value="ECO:0007669"/>
    <property type="project" value="UniProtKB-KW"/>
</dbReference>
<dbReference type="Pfam" id="PF12838">
    <property type="entry name" value="Fer4_7"/>
    <property type="match status" value="1"/>
</dbReference>
<comment type="similarity">
    <text evidence="2">Belongs to the HdrA family.</text>
</comment>
<dbReference type="SUPFAM" id="SSF54862">
    <property type="entry name" value="4Fe-4S ferredoxins"/>
    <property type="match status" value="1"/>
</dbReference>
<evidence type="ECO:0000256" key="3">
    <source>
        <dbReference type="ARBA" id="ARBA00022485"/>
    </source>
</evidence>
<keyword evidence="5" id="KW-0274">FAD</keyword>
<dbReference type="Gene3D" id="3.30.70.20">
    <property type="match status" value="3"/>
</dbReference>
<dbReference type="PROSITE" id="PS51379">
    <property type="entry name" value="4FE4S_FER_2"/>
    <property type="match status" value="4"/>
</dbReference>
<keyword evidence="4" id="KW-0479">Metal-binding</keyword>
<evidence type="ECO:0000259" key="9">
    <source>
        <dbReference type="PROSITE" id="PS51379"/>
    </source>
</evidence>
<dbReference type="Pfam" id="PF12831">
    <property type="entry name" value="FAD_oxidored"/>
    <property type="match status" value="1"/>
</dbReference>
<keyword evidence="3" id="KW-0004">4Fe-4S</keyword>
<dbReference type="GO" id="GO:0051539">
    <property type="term" value="F:4 iron, 4 sulfur cluster binding"/>
    <property type="evidence" value="ECO:0007669"/>
    <property type="project" value="UniProtKB-KW"/>
</dbReference>
<evidence type="ECO:0000256" key="2">
    <source>
        <dbReference type="ARBA" id="ARBA00006561"/>
    </source>
</evidence>
<feature type="domain" description="4Fe-4S ferredoxin-type" evidence="9">
    <location>
        <begin position="614"/>
        <end position="643"/>
    </location>
</feature>
<dbReference type="Gene3D" id="3.40.50.720">
    <property type="entry name" value="NAD(P)-binding Rossmann-like Domain"/>
    <property type="match status" value="1"/>
</dbReference>
<comment type="caution">
    <text evidence="10">The sequence shown here is derived from an EMBL/GenBank/DDBJ whole genome shotgun (WGS) entry which is preliminary data.</text>
</comment>
<protein>
    <submittedName>
        <fullName evidence="10">CoB--CoM heterodisulfide reductase iron-sulfur subunit A family protein</fullName>
    </submittedName>
</protein>
<evidence type="ECO:0000256" key="8">
    <source>
        <dbReference type="ARBA" id="ARBA00023014"/>
    </source>
</evidence>
<gene>
    <name evidence="10" type="ORF">FJY68_13145</name>
</gene>
<name>A0A937XKH7_UNCW3</name>
<feature type="domain" description="4Fe-4S ferredoxin-type" evidence="9">
    <location>
        <begin position="243"/>
        <end position="273"/>
    </location>
</feature>
<dbReference type="PROSITE" id="PS00198">
    <property type="entry name" value="4FE4S_FER_1"/>
    <property type="match status" value="1"/>
</dbReference>
<dbReference type="PANTHER" id="PTHR43498:SF1">
    <property type="entry name" value="COB--COM HETERODISULFIDE REDUCTASE IRON-SULFUR SUBUNIT A"/>
    <property type="match status" value="1"/>
</dbReference>
<organism evidence="10 11">
    <name type="scientific">candidate division WOR-3 bacterium</name>
    <dbReference type="NCBI Taxonomy" id="2052148"/>
    <lineage>
        <taxon>Bacteria</taxon>
        <taxon>Bacteria division WOR-3</taxon>
    </lineage>
</organism>
<dbReference type="InterPro" id="IPR039650">
    <property type="entry name" value="HdrA-like"/>
</dbReference>
<evidence type="ECO:0000256" key="5">
    <source>
        <dbReference type="ARBA" id="ARBA00022827"/>
    </source>
</evidence>
<evidence type="ECO:0000313" key="11">
    <source>
        <dbReference type="Proteomes" id="UP000779900"/>
    </source>
</evidence>
<reference evidence="10" key="1">
    <citation type="submission" date="2019-03" db="EMBL/GenBank/DDBJ databases">
        <title>Lake Tanganyika Metagenome-Assembled Genomes (MAGs).</title>
        <authorList>
            <person name="Tran P."/>
        </authorList>
    </citation>
    <scope>NUCLEOTIDE SEQUENCE</scope>
    <source>
        <strain evidence="10">K_DeepCast_150m_m2_040</strain>
    </source>
</reference>
<evidence type="ECO:0000256" key="7">
    <source>
        <dbReference type="ARBA" id="ARBA00023004"/>
    </source>
</evidence>
<dbReference type="EMBL" id="VGIR01000133">
    <property type="protein sequence ID" value="MBM3332770.1"/>
    <property type="molecule type" value="Genomic_DNA"/>
</dbReference>
<evidence type="ECO:0000256" key="6">
    <source>
        <dbReference type="ARBA" id="ARBA00023002"/>
    </source>
</evidence>
<keyword evidence="7" id="KW-0408">Iron</keyword>